<evidence type="ECO:0000313" key="2">
    <source>
        <dbReference type="Proteomes" id="UP000266669"/>
    </source>
</evidence>
<protein>
    <submittedName>
        <fullName evidence="1">Uncharacterized protein</fullName>
    </submittedName>
</protein>
<accession>A0A8B3D1S6</accession>
<comment type="caution">
    <text evidence="1">The sequence shown here is derived from an EMBL/GenBank/DDBJ whole genome shotgun (WGS) entry which is preliminary data.</text>
</comment>
<dbReference type="AlphaFoldDB" id="A0A8B3D1S6"/>
<dbReference type="EMBL" id="QHCS01000001">
    <property type="protein sequence ID" value="RHX88723.1"/>
    <property type="molecule type" value="Genomic_DNA"/>
</dbReference>
<dbReference type="Proteomes" id="UP000266669">
    <property type="component" value="Unassembled WGS sequence"/>
</dbReference>
<gene>
    <name evidence="1" type="ORF">DLM78_07330</name>
</gene>
<reference evidence="2" key="1">
    <citation type="submission" date="2018-05" db="EMBL/GenBank/DDBJ databases">
        <title>Leptospira yasudae sp. nov. and Leptospira stimsonii sp. nov., two pathogenic species of the genus Leptospira isolated from environmental sources.</title>
        <authorList>
            <person name="Casanovas-Massana A."/>
            <person name="Hamond C."/>
            <person name="Santos L.A."/>
            <person name="Hacker K.P."/>
            <person name="Balassiano I."/>
            <person name="Medeiros M.A."/>
            <person name="Reis M.G."/>
            <person name="Ko A.I."/>
            <person name="Wunder E.A."/>
        </authorList>
    </citation>
    <scope>NUCLEOTIDE SEQUENCE [LARGE SCALE GENOMIC DNA]</scope>
    <source>
        <strain evidence="2">AMB6-RJ</strain>
    </source>
</reference>
<sequence>MKDGESKDRKSSFSRDRSPVFVCRKVYSIYRIYGTPFFRKRNEDSSSFVPLFLILLHPCQKTLIEEGDAEFFSLPIKESKQPIFGGFQ</sequence>
<evidence type="ECO:0000313" key="1">
    <source>
        <dbReference type="EMBL" id="RHX88723.1"/>
    </source>
</evidence>
<name>A0A8B3D1S6_9LEPT</name>
<proteinExistence type="predicted"/>
<organism evidence="1 2">
    <name type="scientific">Leptospira stimsonii</name>
    <dbReference type="NCBI Taxonomy" id="2202203"/>
    <lineage>
        <taxon>Bacteria</taxon>
        <taxon>Pseudomonadati</taxon>
        <taxon>Spirochaetota</taxon>
        <taxon>Spirochaetia</taxon>
        <taxon>Leptospirales</taxon>
        <taxon>Leptospiraceae</taxon>
        <taxon>Leptospira</taxon>
    </lineage>
</organism>